<accession>A0A8H7J823</accession>
<reference evidence="4" key="2">
    <citation type="submission" date="2020-09" db="EMBL/GenBank/DDBJ databases">
        <title>Reference genome assembly for Australian Ascochyta lentis isolate Al4.</title>
        <authorList>
            <person name="Lee R.C."/>
            <person name="Farfan-Caceres L.M."/>
            <person name="Debler J.W."/>
            <person name="Williams A.H."/>
            <person name="Henares B.M."/>
        </authorList>
    </citation>
    <scope>NUCLEOTIDE SEQUENCE</scope>
    <source>
        <strain evidence="4">Al4</strain>
    </source>
</reference>
<dbReference type="InterPro" id="IPR002347">
    <property type="entry name" value="SDR_fam"/>
</dbReference>
<dbReference type="Gene3D" id="3.40.50.720">
    <property type="entry name" value="NAD(P)-binding Rossmann-like Domain"/>
    <property type="match status" value="1"/>
</dbReference>
<proteinExistence type="inferred from homology"/>
<comment type="similarity">
    <text evidence="1">Belongs to the short-chain dehydrogenases/reductases (SDR) family.</text>
</comment>
<dbReference type="PRINTS" id="PR00081">
    <property type="entry name" value="GDHRDH"/>
</dbReference>
<organism evidence="4 5">
    <name type="scientific">Ascochyta lentis</name>
    <dbReference type="NCBI Taxonomy" id="205686"/>
    <lineage>
        <taxon>Eukaryota</taxon>
        <taxon>Fungi</taxon>
        <taxon>Dikarya</taxon>
        <taxon>Ascomycota</taxon>
        <taxon>Pezizomycotina</taxon>
        <taxon>Dothideomycetes</taxon>
        <taxon>Pleosporomycetidae</taxon>
        <taxon>Pleosporales</taxon>
        <taxon>Pleosporineae</taxon>
        <taxon>Didymellaceae</taxon>
        <taxon>Ascochyta</taxon>
    </lineage>
</organism>
<dbReference type="InterPro" id="IPR051468">
    <property type="entry name" value="Fungal_SecMetab_SDRs"/>
</dbReference>
<evidence type="ECO:0000256" key="1">
    <source>
        <dbReference type="ARBA" id="ARBA00006484"/>
    </source>
</evidence>
<dbReference type="Proteomes" id="UP000651452">
    <property type="component" value="Unassembled WGS sequence"/>
</dbReference>
<dbReference type="SUPFAM" id="SSF51735">
    <property type="entry name" value="NAD(P)-binding Rossmann-fold domains"/>
    <property type="match status" value="1"/>
</dbReference>
<comment type="caution">
    <text evidence="4">The sequence shown here is derived from an EMBL/GenBank/DDBJ whole genome shotgun (WGS) entry which is preliminary data.</text>
</comment>
<evidence type="ECO:0000313" key="4">
    <source>
        <dbReference type="EMBL" id="KAF9698776.1"/>
    </source>
</evidence>
<dbReference type="GO" id="GO:0005737">
    <property type="term" value="C:cytoplasm"/>
    <property type="evidence" value="ECO:0007669"/>
    <property type="project" value="TreeGrafter"/>
</dbReference>
<gene>
    <name evidence="4" type="ORF">EKO04_002712</name>
</gene>
<dbReference type="CDD" id="cd05325">
    <property type="entry name" value="carb_red_sniffer_like_SDR_c"/>
    <property type="match status" value="1"/>
</dbReference>
<dbReference type="OrthoDB" id="9876299at2759"/>
<name>A0A8H7J823_9PLEO</name>
<dbReference type="EMBL" id="RZGK01000005">
    <property type="protein sequence ID" value="KAF9698776.1"/>
    <property type="molecule type" value="Genomic_DNA"/>
</dbReference>
<keyword evidence="5" id="KW-1185">Reference proteome</keyword>
<dbReference type="Pfam" id="PF00106">
    <property type="entry name" value="adh_short"/>
    <property type="match status" value="1"/>
</dbReference>
<reference evidence="4" key="1">
    <citation type="submission" date="2018-12" db="EMBL/GenBank/DDBJ databases">
        <authorList>
            <person name="Syme R.A."/>
            <person name="Farfan-Caceres L."/>
            <person name="Lichtenzveig J."/>
        </authorList>
    </citation>
    <scope>NUCLEOTIDE SEQUENCE</scope>
    <source>
        <strain evidence="4">Al4</strain>
    </source>
</reference>
<dbReference type="InterPro" id="IPR036291">
    <property type="entry name" value="NAD(P)-bd_dom_sf"/>
</dbReference>
<keyword evidence="3" id="KW-0560">Oxidoreductase</keyword>
<evidence type="ECO:0000313" key="5">
    <source>
        <dbReference type="Proteomes" id="UP000651452"/>
    </source>
</evidence>
<dbReference type="GO" id="GO:0016491">
    <property type="term" value="F:oxidoreductase activity"/>
    <property type="evidence" value="ECO:0007669"/>
    <property type="project" value="UniProtKB-KW"/>
</dbReference>
<evidence type="ECO:0000256" key="2">
    <source>
        <dbReference type="ARBA" id="ARBA00022857"/>
    </source>
</evidence>
<evidence type="ECO:0000256" key="3">
    <source>
        <dbReference type="ARBA" id="ARBA00023002"/>
    </source>
</evidence>
<dbReference type="AlphaFoldDB" id="A0A8H7J823"/>
<dbReference type="PANTHER" id="PTHR43544:SF7">
    <property type="entry name" value="NADB-LER2"/>
    <property type="match status" value="1"/>
</dbReference>
<dbReference type="PANTHER" id="PTHR43544">
    <property type="entry name" value="SHORT-CHAIN DEHYDROGENASE/REDUCTASE"/>
    <property type="match status" value="1"/>
</dbReference>
<evidence type="ECO:0008006" key="6">
    <source>
        <dbReference type="Google" id="ProtNLM"/>
    </source>
</evidence>
<sequence>MSCNTIILVTGANRGIGKGLVTAYLAHSNITVVATVRNLSSAEPLHSLLKASGSRLIVIEAEFASMESIKRGIASLTSEHNIDSLDIVIANAGIAAMSPKLLEAGYSEIQPIIDVNAYGQLELFKAVAPLLRNSKNNTKGKFVYISSAGGSLTTMNIIAPLSAYGASKALGNFFFKWLSLEQQDIIVWSQNPGMVATEMAKAAFEEVKLQGLDLASMAISVEQSCQAMLQVISNATLESAHGKFLAHDGEELPW</sequence>
<protein>
    <recommendedName>
        <fullName evidence="6">NAD(P)-binding protein</fullName>
    </recommendedName>
</protein>
<keyword evidence="2" id="KW-0521">NADP</keyword>